<protein>
    <recommendedName>
        <fullName evidence="2">Jumonji helical domain-containing protein</fullName>
    </recommendedName>
</protein>
<feature type="domain" description="Jumonji helical" evidence="2">
    <location>
        <begin position="1"/>
        <end position="37"/>
    </location>
</feature>
<gene>
    <name evidence="3" type="ORF">BGZ65_000606</name>
</gene>
<accession>A0A9P6SVF6</accession>
<dbReference type="Proteomes" id="UP000749646">
    <property type="component" value="Unassembled WGS sequence"/>
</dbReference>
<comment type="caution">
    <text evidence="3">The sequence shown here is derived from an EMBL/GenBank/DDBJ whole genome shotgun (WGS) entry which is preliminary data.</text>
</comment>
<evidence type="ECO:0000313" key="3">
    <source>
        <dbReference type="EMBL" id="KAG0006981.1"/>
    </source>
</evidence>
<feature type="region of interest" description="Disordered" evidence="1">
    <location>
        <begin position="113"/>
        <end position="273"/>
    </location>
</feature>
<evidence type="ECO:0000259" key="2">
    <source>
        <dbReference type="Pfam" id="PF17811"/>
    </source>
</evidence>
<keyword evidence="4" id="KW-1185">Reference proteome</keyword>
<dbReference type="Pfam" id="PF17811">
    <property type="entry name" value="JHD"/>
    <property type="match status" value="1"/>
</dbReference>
<evidence type="ECO:0000313" key="4">
    <source>
        <dbReference type="Proteomes" id="UP000749646"/>
    </source>
</evidence>
<dbReference type="OrthoDB" id="5876800at2759"/>
<name>A0A9P6SVF6_9FUNG</name>
<dbReference type="EMBL" id="JAAAHW010000028">
    <property type="protein sequence ID" value="KAG0006981.1"/>
    <property type="molecule type" value="Genomic_DNA"/>
</dbReference>
<organism evidence="3 4">
    <name type="scientific">Modicella reniformis</name>
    <dbReference type="NCBI Taxonomy" id="1440133"/>
    <lineage>
        <taxon>Eukaryota</taxon>
        <taxon>Fungi</taxon>
        <taxon>Fungi incertae sedis</taxon>
        <taxon>Mucoromycota</taxon>
        <taxon>Mortierellomycotina</taxon>
        <taxon>Mortierellomycetes</taxon>
        <taxon>Mortierellales</taxon>
        <taxon>Mortierellaceae</taxon>
        <taxon>Modicella</taxon>
    </lineage>
</organism>
<dbReference type="AlphaFoldDB" id="A0A9P6SVF6"/>
<dbReference type="InterPro" id="IPR041070">
    <property type="entry name" value="JHD"/>
</dbReference>
<reference evidence="3" key="1">
    <citation type="journal article" date="2020" name="Fungal Divers.">
        <title>Resolving the Mortierellaceae phylogeny through synthesis of multi-gene phylogenetics and phylogenomics.</title>
        <authorList>
            <person name="Vandepol N."/>
            <person name="Liber J."/>
            <person name="Desiro A."/>
            <person name="Na H."/>
            <person name="Kennedy M."/>
            <person name="Barry K."/>
            <person name="Grigoriev I.V."/>
            <person name="Miller A.N."/>
            <person name="O'Donnell K."/>
            <person name="Stajich J.E."/>
            <person name="Bonito G."/>
        </authorList>
    </citation>
    <scope>NUCLEOTIDE SEQUENCE</scope>
    <source>
        <strain evidence="3">MES-2147</strain>
    </source>
</reference>
<feature type="compositionally biased region" description="Acidic residues" evidence="1">
    <location>
        <begin position="178"/>
        <end position="191"/>
    </location>
</feature>
<feature type="compositionally biased region" description="Low complexity" evidence="1">
    <location>
        <begin position="229"/>
        <end position="239"/>
    </location>
</feature>
<feature type="compositionally biased region" description="Basic and acidic residues" evidence="1">
    <location>
        <begin position="195"/>
        <end position="206"/>
    </location>
</feature>
<feature type="compositionally biased region" description="Basic and acidic residues" evidence="1">
    <location>
        <begin position="167"/>
        <end position="177"/>
    </location>
</feature>
<proteinExistence type="predicted"/>
<evidence type="ECO:0000256" key="1">
    <source>
        <dbReference type="SAM" id="MobiDB-lite"/>
    </source>
</evidence>
<feature type="region of interest" description="Disordered" evidence="1">
    <location>
        <begin position="296"/>
        <end position="330"/>
    </location>
</feature>
<sequence length="330" mass="36456">MQYRVCAIEMETNVSPKFRFPYFEKLNWFVALGCLDRGSDYLSTLSATELRGLLALTVHLYNRQKSLKRNAAYLIREERHMIRASIPAEASGYSNGGSVGLLRELNQTVLKFKLPGAHQKSPRSRKPKAPGANRYGNGSDLDGSDGSDGDTTGLDRELSSDEGWNEFENHPDEGFDEAKEEEYNDELDDGMLDLRSSDSEYDEGGRKTKRTRLSRKKKGFKTTPPPTPTTMAPAAQTAPKLRTKPPSIETVYFDDSDGSPGCVSPLKRESDDEEEVVLGLGKKRKLTPQFSKLIAGPMSSSSASCSTASKKKAAGGTAKDRIKSLLMKRR</sequence>
<feature type="compositionally biased region" description="Low complexity" evidence="1">
    <location>
        <begin position="299"/>
        <end position="308"/>
    </location>
</feature>
<feature type="compositionally biased region" description="Basic residues" evidence="1">
    <location>
        <begin position="207"/>
        <end position="220"/>
    </location>
</feature>